<dbReference type="Gene3D" id="2.40.70.10">
    <property type="entry name" value="Acid Proteases"/>
    <property type="match status" value="1"/>
</dbReference>
<dbReference type="SUPFAM" id="SSF50630">
    <property type="entry name" value="Acid proteases"/>
    <property type="match status" value="1"/>
</dbReference>
<evidence type="ECO:0000313" key="3">
    <source>
        <dbReference type="EMBL" id="TDL22495.1"/>
    </source>
</evidence>
<keyword evidence="4" id="KW-1185">Reference proteome</keyword>
<proteinExistence type="inferred from homology"/>
<dbReference type="Proteomes" id="UP000294933">
    <property type="component" value="Unassembled WGS sequence"/>
</dbReference>
<dbReference type="CDD" id="cd05471">
    <property type="entry name" value="pepsin_like"/>
    <property type="match status" value="1"/>
</dbReference>
<dbReference type="InterPro" id="IPR001461">
    <property type="entry name" value="Aspartic_peptidase_A1"/>
</dbReference>
<comment type="similarity">
    <text evidence="1">Belongs to the peptidase A1 family.</text>
</comment>
<dbReference type="InterPro" id="IPR033121">
    <property type="entry name" value="PEPTIDASE_A1"/>
</dbReference>
<gene>
    <name evidence="3" type="ORF">BD410DRAFT_803301</name>
</gene>
<evidence type="ECO:0000259" key="2">
    <source>
        <dbReference type="Pfam" id="PF00026"/>
    </source>
</evidence>
<dbReference type="PANTHER" id="PTHR47966:SF74">
    <property type="entry name" value="AGR407CP"/>
    <property type="match status" value="1"/>
</dbReference>
<dbReference type="GO" id="GO:0004190">
    <property type="term" value="F:aspartic-type endopeptidase activity"/>
    <property type="evidence" value="ECO:0007669"/>
    <property type="project" value="InterPro"/>
</dbReference>
<name>A0A4Y7Q527_9AGAM</name>
<dbReference type="AlphaFoldDB" id="A0A4Y7Q527"/>
<protein>
    <recommendedName>
        <fullName evidence="2">Peptidase A1 domain-containing protein</fullName>
    </recommendedName>
</protein>
<dbReference type="Pfam" id="PF00026">
    <property type="entry name" value="Asp"/>
    <property type="match status" value="1"/>
</dbReference>
<sequence length="478" mass="53510">MAKVLAPVEVLLTSPKISPDGMQAQLIHDQVRQLQMSKHVNAALGRKVDAREFEGNVNRVLGITKRPPRLDVVTHDGYYGIKVQVPMKVQGKSPPHTIMELHIDTGSNISTLGERKVHIDGEAKEYVPPDTAKRTDYHGYKCKAEYMASQSGAEKLDGIIHDLTGLKIPGSDFEFDLTACVIKPRDRPVTDGIFAIGRKALTLSYNFEFGGQIVMEPPAALIANAFEEITKKNPALVPVMGFYFLPLNVVNVDSEPQTAHQVGSHLTIGKTANQYIEGGEAGINWVKLLHDETGKMYYKFDVDGISCGKPEDKKLEFQKSVTKKDSHGIEVKKMEKTSKILAIIDSGSQTIFMDHDLFDRYTSQIGAQHKSQINCYTVTDEQFKTMPDLVFHIGGKSYSLDRDSQVIPPKLYPAYWHDYDALKNVRVLVPQPYVFGSKLEDIDVILGAPFMSRFICHIHMPFKSKFTEEMFGIAHQKK</sequence>
<feature type="domain" description="Peptidase A1" evidence="2">
    <location>
        <begin position="327"/>
        <end position="407"/>
    </location>
</feature>
<organism evidence="3 4">
    <name type="scientific">Rickenella mellea</name>
    <dbReference type="NCBI Taxonomy" id="50990"/>
    <lineage>
        <taxon>Eukaryota</taxon>
        <taxon>Fungi</taxon>
        <taxon>Dikarya</taxon>
        <taxon>Basidiomycota</taxon>
        <taxon>Agaricomycotina</taxon>
        <taxon>Agaricomycetes</taxon>
        <taxon>Hymenochaetales</taxon>
        <taxon>Rickenellaceae</taxon>
        <taxon>Rickenella</taxon>
    </lineage>
</organism>
<dbReference type="GO" id="GO:0006508">
    <property type="term" value="P:proteolysis"/>
    <property type="evidence" value="ECO:0007669"/>
    <property type="project" value="InterPro"/>
</dbReference>
<dbReference type="STRING" id="50990.A0A4Y7Q527"/>
<dbReference type="InterPro" id="IPR021109">
    <property type="entry name" value="Peptidase_aspartic_dom_sf"/>
</dbReference>
<reference evidence="3 4" key="1">
    <citation type="submission" date="2018-06" db="EMBL/GenBank/DDBJ databases">
        <title>A transcriptomic atlas of mushroom development highlights an independent origin of complex multicellularity.</title>
        <authorList>
            <consortium name="DOE Joint Genome Institute"/>
            <person name="Krizsan K."/>
            <person name="Almasi E."/>
            <person name="Merenyi Z."/>
            <person name="Sahu N."/>
            <person name="Viragh M."/>
            <person name="Koszo T."/>
            <person name="Mondo S."/>
            <person name="Kiss B."/>
            <person name="Balint B."/>
            <person name="Kues U."/>
            <person name="Barry K."/>
            <person name="Hegedus J.C."/>
            <person name="Henrissat B."/>
            <person name="Johnson J."/>
            <person name="Lipzen A."/>
            <person name="Ohm R."/>
            <person name="Nagy I."/>
            <person name="Pangilinan J."/>
            <person name="Yan J."/>
            <person name="Xiong Y."/>
            <person name="Grigoriev I.V."/>
            <person name="Hibbett D.S."/>
            <person name="Nagy L.G."/>
        </authorList>
    </citation>
    <scope>NUCLEOTIDE SEQUENCE [LARGE SCALE GENOMIC DNA]</scope>
    <source>
        <strain evidence="3 4">SZMC22713</strain>
    </source>
</reference>
<dbReference type="PANTHER" id="PTHR47966">
    <property type="entry name" value="BETA-SITE APP-CLEAVING ENZYME, ISOFORM A-RELATED"/>
    <property type="match status" value="1"/>
</dbReference>
<dbReference type="VEuPathDB" id="FungiDB:BD410DRAFT_803301"/>
<accession>A0A4Y7Q527</accession>
<dbReference type="EMBL" id="ML170174">
    <property type="protein sequence ID" value="TDL22495.1"/>
    <property type="molecule type" value="Genomic_DNA"/>
</dbReference>
<evidence type="ECO:0000313" key="4">
    <source>
        <dbReference type="Proteomes" id="UP000294933"/>
    </source>
</evidence>
<evidence type="ECO:0000256" key="1">
    <source>
        <dbReference type="ARBA" id="ARBA00007447"/>
    </source>
</evidence>
<dbReference type="InterPro" id="IPR034164">
    <property type="entry name" value="Pepsin-like_dom"/>
</dbReference>